<dbReference type="InterPro" id="IPR009072">
    <property type="entry name" value="Histone-fold"/>
</dbReference>
<feature type="compositionally biased region" description="Polar residues" evidence="1">
    <location>
        <begin position="13"/>
        <end position="23"/>
    </location>
</feature>
<dbReference type="EMBL" id="WIUZ02000010">
    <property type="protein sequence ID" value="KAF9783445.1"/>
    <property type="molecule type" value="Genomic_DNA"/>
</dbReference>
<dbReference type="SUPFAM" id="SSF47113">
    <property type="entry name" value="Histone-fold"/>
    <property type="match status" value="1"/>
</dbReference>
<sequence length="354" mass="38792">MTDHSHQHMSLPPTDTINAFSQSGDDEEEIDQLDSDSDQDEQIPVQSSTKKARRKSGERLPGQPLLPASKLSEILKNDANNPSNLSKEAMFILSAATEEFIKRLALAGHRETNLEQRDTIEYRHLAAATLQYEEFKVVREIIPQPISVAAAFERRRAKEKELLEDTPAISATSTYIPSFVTSTGLALTNAQKGKTRAKATTNGKAKPTQPNTSSMTKRQKEKAEKQQANEAETTETEPTGAPPASISTASRARKPRQEKQKQPAPTPHHEPEPEVEPNGPSPSGQNGFPPIPSPPWSVHPIHPQVVSRPPFPNGGELPPLPQTQHFMGPASGFLQDHRLPFGGGNAGRTIYSQR</sequence>
<evidence type="ECO:0000256" key="1">
    <source>
        <dbReference type="SAM" id="MobiDB-lite"/>
    </source>
</evidence>
<reference evidence="3" key="2">
    <citation type="submission" date="2020-11" db="EMBL/GenBank/DDBJ databases">
        <authorList>
            <consortium name="DOE Joint Genome Institute"/>
            <person name="Kuo A."/>
            <person name="Miyauchi S."/>
            <person name="Kiss E."/>
            <person name="Drula E."/>
            <person name="Kohler A."/>
            <person name="Sanchez-Garcia M."/>
            <person name="Andreopoulos B."/>
            <person name="Barry K.W."/>
            <person name="Bonito G."/>
            <person name="Buee M."/>
            <person name="Carver A."/>
            <person name="Chen C."/>
            <person name="Cichocki N."/>
            <person name="Clum A."/>
            <person name="Culley D."/>
            <person name="Crous P.W."/>
            <person name="Fauchery L."/>
            <person name="Girlanda M."/>
            <person name="Hayes R."/>
            <person name="Keri Z."/>
            <person name="Labutti K."/>
            <person name="Lipzen A."/>
            <person name="Lombard V."/>
            <person name="Magnuson J."/>
            <person name="Maillard F."/>
            <person name="Morin E."/>
            <person name="Murat C."/>
            <person name="Nolan M."/>
            <person name="Ohm R."/>
            <person name="Pangilinan J."/>
            <person name="Pereira M."/>
            <person name="Perotto S."/>
            <person name="Peter M."/>
            <person name="Riley R."/>
            <person name="Sitrit Y."/>
            <person name="Stielow B."/>
            <person name="Szollosi G."/>
            <person name="Zifcakova L."/>
            <person name="Stursova M."/>
            <person name="Spatafora J.W."/>
            <person name="Tedersoo L."/>
            <person name="Vaario L.-M."/>
            <person name="Yamada A."/>
            <person name="Yan M."/>
            <person name="Wang P."/>
            <person name="Xu J."/>
            <person name="Bruns T."/>
            <person name="Baldrian P."/>
            <person name="Vilgalys R."/>
            <person name="Henrissat B."/>
            <person name="Grigoriev I.V."/>
            <person name="Hibbett D."/>
            <person name="Nagy L.G."/>
            <person name="Martin F.M."/>
        </authorList>
    </citation>
    <scope>NUCLEOTIDE SEQUENCE</scope>
    <source>
        <strain evidence="3">UH-Tt-Lm1</strain>
    </source>
</reference>
<comment type="caution">
    <text evidence="3">The sequence shown here is derived from an EMBL/GenBank/DDBJ whole genome shotgun (WGS) entry which is preliminary data.</text>
</comment>
<feature type="region of interest" description="Disordered" evidence="1">
    <location>
        <begin position="187"/>
        <end position="354"/>
    </location>
</feature>
<evidence type="ECO:0000259" key="2">
    <source>
        <dbReference type="Pfam" id="PF00808"/>
    </source>
</evidence>
<accession>A0A9P6HC30</accession>
<dbReference type="OrthoDB" id="636685at2759"/>
<organism evidence="3 4">
    <name type="scientific">Thelephora terrestris</name>
    <dbReference type="NCBI Taxonomy" id="56493"/>
    <lineage>
        <taxon>Eukaryota</taxon>
        <taxon>Fungi</taxon>
        <taxon>Dikarya</taxon>
        <taxon>Basidiomycota</taxon>
        <taxon>Agaricomycotina</taxon>
        <taxon>Agaricomycetes</taxon>
        <taxon>Thelephorales</taxon>
        <taxon>Thelephoraceae</taxon>
        <taxon>Thelephora</taxon>
    </lineage>
</organism>
<protein>
    <recommendedName>
        <fullName evidence="2">Transcription factor CBF/NF-Y/archaeal histone domain-containing protein</fullName>
    </recommendedName>
</protein>
<evidence type="ECO:0000313" key="3">
    <source>
        <dbReference type="EMBL" id="KAF9783445.1"/>
    </source>
</evidence>
<dbReference type="Pfam" id="PF00808">
    <property type="entry name" value="CBFD_NFYB_HMF"/>
    <property type="match status" value="1"/>
</dbReference>
<feature type="compositionally biased region" description="Acidic residues" evidence="1">
    <location>
        <begin position="24"/>
        <end position="41"/>
    </location>
</feature>
<name>A0A9P6HC30_9AGAM</name>
<proteinExistence type="predicted"/>
<reference evidence="3" key="1">
    <citation type="journal article" date="2020" name="Nat. Commun.">
        <title>Large-scale genome sequencing of mycorrhizal fungi provides insights into the early evolution of symbiotic traits.</title>
        <authorList>
            <person name="Miyauchi S."/>
            <person name="Kiss E."/>
            <person name="Kuo A."/>
            <person name="Drula E."/>
            <person name="Kohler A."/>
            <person name="Sanchez-Garcia M."/>
            <person name="Morin E."/>
            <person name="Andreopoulos B."/>
            <person name="Barry K.W."/>
            <person name="Bonito G."/>
            <person name="Buee M."/>
            <person name="Carver A."/>
            <person name="Chen C."/>
            <person name="Cichocki N."/>
            <person name="Clum A."/>
            <person name="Culley D."/>
            <person name="Crous P.W."/>
            <person name="Fauchery L."/>
            <person name="Girlanda M."/>
            <person name="Hayes R.D."/>
            <person name="Keri Z."/>
            <person name="LaButti K."/>
            <person name="Lipzen A."/>
            <person name="Lombard V."/>
            <person name="Magnuson J."/>
            <person name="Maillard F."/>
            <person name="Murat C."/>
            <person name="Nolan M."/>
            <person name="Ohm R.A."/>
            <person name="Pangilinan J."/>
            <person name="Pereira M.F."/>
            <person name="Perotto S."/>
            <person name="Peter M."/>
            <person name="Pfister S."/>
            <person name="Riley R."/>
            <person name="Sitrit Y."/>
            <person name="Stielow J.B."/>
            <person name="Szollosi G."/>
            <person name="Zifcakova L."/>
            <person name="Stursova M."/>
            <person name="Spatafora J.W."/>
            <person name="Tedersoo L."/>
            <person name="Vaario L.M."/>
            <person name="Yamada A."/>
            <person name="Yan M."/>
            <person name="Wang P."/>
            <person name="Xu J."/>
            <person name="Bruns T."/>
            <person name="Baldrian P."/>
            <person name="Vilgalys R."/>
            <person name="Dunand C."/>
            <person name="Henrissat B."/>
            <person name="Grigoriev I.V."/>
            <person name="Hibbett D."/>
            <person name="Nagy L.G."/>
            <person name="Martin F.M."/>
        </authorList>
    </citation>
    <scope>NUCLEOTIDE SEQUENCE</scope>
    <source>
        <strain evidence="3">UH-Tt-Lm1</strain>
    </source>
</reference>
<evidence type="ECO:0000313" key="4">
    <source>
        <dbReference type="Proteomes" id="UP000736335"/>
    </source>
</evidence>
<dbReference type="Gene3D" id="1.10.20.10">
    <property type="entry name" value="Histone, subunit A"/>
    <property type="match status" value="1"/>
</dbReference>
<feature type="compositionally biased region" description="Polar residues" evidence="1">
    <location>
        <begin position="187"/>
        <end position="216"/>
    </location>
</feature>
<dbReference type="InterPro" id="IPR003958">
    <property type="entry name" value="CBFA_NFYB_domain"/>
</dbReference>
<dbReference type="AlphaFoldDB" id="A0A9P6HC30"/>
<feature type="region of interest" description="Disordered" evidence="1">
    <location>
        <begin position="1"/>
        <end position="69"/>
    </location>
</feature>
<dbReference type="Proteomes" id="UP000736335">
    <property type="component" value="Unassembled WGS sequence"/>
</dbReference>
<dbReference type="GO" id="GO:0046982">
    <property type="term" value="F:protein heterodimerization activity"/>
    <property type="evidence" value="ECO:0007669"/>
    <property type="project" value="InterPro"/>
</dbReference>
<keyword evidence="4" id="KW-1185">Reference proteome</keyword>
<gene>
    <name evidence="3" type="ORF">BJ322DRAFT_151993</name>
</gene>
<feature type="domain" description="Transcription factor CBF/NF-Y/archaeal histone" evidence="2">
    <location>
        <begin position="66"/>
        <end position="128"/>
    </location>
</feature>
<feature type="compositionally biased region" description="Basic and acidic residues" evidence="1">
    <location>
        <begin position="255"/>
        <end position="272"/>
    </location>
</feature>